<feature type="compositionally biased region" description="Polar residues" evidence="1">
    <location>
        <begin position="118"/>
        <end position="130"/>
    </location>
</feature>
<dbReference type="InParanoid" id="A0A2K1QIM9"/>
<feature type="compositionally biased region" description="Basic and acidic residues" evidence="1">
    <location>
        <begin position="29"/>
        <end position="39"/>
    </location>
</feature>
<comment type="caution">
    <text evidence="2">The sequence shown here is derived from an EMBL/GenBank/DDBJ whole genome shotgun (WGS) entry which is preliminary data.</text>
</comment>
<feature type="region of interest" description="Disordered" evidence="1">
    <location>
        <begin position="250"/>
        <end position="304"/>
    </location>
</feature>
<reference evidence="2 3" key="1">
    <citation type="submission" date="2017-06" db="EMBL/GenBank/DDBJ databases">
        <title>Draft genome sequence of a variant of Elsinoe murrayae.</title>
        <authorList>
            <person name="Cheng Q."/>
        </authorList>
    </citation>
    <scope>NUCLEOTIDE SEQUENCE [LARGE SCALE GENOMIC DNA]</scope>
    <source>
        <strain evidence="2 3">CQ-2017a</strain>
    </source>
</reference>
<protein>
    <submittedName>
        <fullName evidence="2">Uncharacterized protein</fullName>
    </submittedName>
</protein>
<dbReference type="EMBL" id="NKHZ01000081">
    <property type="protein sequence ID" value="PNS15015.1"/>
    <property type="molecule type" value="Genomic_DNA"/>
</dbReference>
<gene>
    <name evidence="2" type="ORF">CAC42_2244</name>
</gene>
<feature type="region of interest" description="Disordered" evidence="1">
    <location>
        <begin position="106"/>
        <end position="130"/>
    </location>
</feature>
<dbReference type="Proteomes" id="UP000243797">
    <property type="component" value="Unassembled WGS sequence"/>
</dbReference>
<accession>A0A2K1QIM9</accession>
<keyword evidence="3" id="KW-1185">Reference proteome</keyword>
<name>A0A2K1QIM9_9PEZI</name>
<evidence type="ECO:0000313" key="3">
    <source>
        <dbReference type="Proteomes" id="UP000243797"/>
    </source>
</evidence>
<evidence type="ECO:0000256" key="1">
    <source>
        <dbReference type="SAM" id="MobiDB-lite"/>
    </source>
</evidence>
<organism evidence="2 3">
    <name type="scientific">Sphaceloma murrayae</name>
    <dbReference type="NCBI Taxonomy" id="2082308"/>
    <lineage>
        <taxon>Eukaryota</taxon>
        <taxon>Fungi</taxon>
        <taxon>Dikarya</taxon>
        <taxon>Ascomycota</taxon>
        <taxon>Pezizomycotina</taxon>
        <taxon>Dothideomycetes</taxon>
        <taxon>Dothideomycetidae</taxon>
        <taxon>Myriangiales</taxon>
        <taxon>Elsinoaceae</taxon>
        <taxon>Sphaceloma</taxon>
    </lineage>
</organism>
<evidence type="ECO:0000313" key="2">
    <source>
        <dbReference type="EMBL" id="PNS15015.1"/>
    </source>
</evidence>
<proteinExistence type="predicted"/>
<dbReference type="AlphaFoldDB" id="A0A2K1QIM9"/>
<sequence>MASKRRVGAEAPTYPTPKRPRINAQSPDSAREGEHEDAGLHTNETNVAKFTRDEKSSKLTAWGHQMQAKITADGAHLNDLIDNLEERRVVSFGKYKAELESLRSLISHSSSDTREPAKQTSGSSSPQGADLQTQTHALLATCTAFIALHNKTRTTLQSLRHSIRAADPPHPCTKSLASARNDMQHLLRAGRTVTRHKMARLMDADISVFEDDDNDDGAVQNELGQAASSGREQSGRVRLMNGMSVHDYEEGVGKENIPPRSHITSRGRNADPGQNMSSRAEEAWRNAVPAAESDGDPRLRSGPEVDMSIAETIKEMEKGVRRLARCLPVDDYGRS</sequence>
<feature type="compositionally biased region" description="Polar residues" evidence="1">
    <location>
        <begin position="262"/>
        <end position="278"/>
    </location>
</feature>
<feature type="region of interest" description="Disordered" evidence="1">
    <location>
        <begin position="1"/>
        <end position="52"/>
    </location>
</feature>